<dbReference type="AlphaFoldDB" id="A0A1I3Q8Q8"/>
<protein>
    <recommendedName>
        <fullName evidence="2">DUF4166 domain-containing protein</fullName>
    </recommendedName>
</protein>
<feature type="domain" description="DUF4166" evidence="2">
    <location>
        <begin position="405"/>
        <end position="560"/>
    </location>
</feature>
<dbReference type="Gene3D" id="3.40.50.720">
    <property type="entry name" value="NAD(P)-binding Rossmann-like Domain"/>
    <property type="match status" value="1"/>
</dbReference>
<proteinExistence type="predicted"/>
<dbReference type="Pfam" id="PF13761">
    <property type="entry name" value="DUF4166"/>
    <property type="match status" value="1"/>
</dbReference>
<dbReference type="SUPFAM" id="SSF51735">
    <property type="entry name" value="NAD(P)-binding Rossmann-fold domains"/>
    <property type="match status" value="1"/>
</dbReference>
<name>A0A1I3Q8Q8_9RHOB</name>
<evidence type="ECO:0000256" key="1">
    <source>
        <dbReference type="SAM" id="MobiDB-lite"/>
    </source>
</evidence>
<dbReference type="InterPro" id="IPR025311">
    <property type="entry name" value="DUF4166"/>
</dbReference>
<keyword evidence="4" id="KW-1185">Reference proteome</keyword>
<dbReference type="Proteomes" id="UP000199110">
    <property type="component" value="Unassembled WGS sequence"/>
</dbReference>
<dbReference type="PANTHER" id="PTHR43796">
    <property type="entry name" value="CARBOXYNORSPERMIDINE SYNTHASE"/>
    <property type="match status" value="1"/>
</dbReference>
<evidence type="ECO:0000313" key="4">
    <source>
        <dbReference type="Proteomes" id="UP000199110"/>
    </source>
</evidence>
<dbReference type="STRING" id="390807.SAMN04488095_2462"/>
<evidence type="ECO:0000259" key="2">
    <source>
        <dbReference type="Pfam" id="PF13761"/>
    </source>
</evidence>
<dbReference type="OrthoDB" id="528778at2"/>
<feature type="region of interest" description="Disordered" evidence="1">
    <location>
        <begin position="1"/>
        <end position="26"/>
    </location>
</feature>
<dbReference type="PANTHER" id="PTHR43796:SF2">
    <property type="entry name" value="CARBOXYNORSPERMIDINE SYNTHASE"/>
    <property type="match status" value="1"/>
</dbReference>
<dbReference type="EMBL" id="FORA01000003">
    <property type="protein sequence ID" value="SFJ30493.1"/>
    <property type="molecule type" value="Genomic_DNA"/>
</dbReference>
<feature type="compositionally biased region" description="Low complexity" evidence="1">
    <location>
        <begin position="1"/>
        <end position="17"/>
    </location>
</feature>
<dbReference type="InterPro" id="IPR036291">
    <property type="entry name" value="NAD(P)-bd_dom_sf"/>
</dbReference>
<reference evidence="3 4" key="1">
    <citation type="submission" date="2016-10" db="EMBL/GenBank/DDBJ databases">
        <authorList>
            <person name="de Groot N.N."/>
        </authorList>
    </citation>
    <scope>NUCLEOTIDE SEQUENCE [LARGE SCALE GENOMIC DNA]</scope>
    <source>
        <strain evidence="3 4">DSM 19073</strain>
    </source>
</reference>
<gene>
    <name evidence="3" type="ORF">SAMN04488095_2462</name>
</gene>
<accession>A0A1I3Q8Q8</accession>
<sequence>MAGDAPVPEGEGGQPPVADGDSPRSISKAEKTGAFRVLVIGGRGVFGSRLAAMLRARSGFEVLIAGRSAGSDVVLDRSAPDLAARIIAIGPDVVIDAAGPFQDYGDDGYAVARAAIGAGAHYLDLSDDAGFTAGIADLDAQARAAGVAVISGVSSVPALSSAAAAALCEGLDDVHLIESAILPGNRAPRGLSVMQAILAQVGRPLSVWRAGETVARPGWSGLRRDRLPGLPPRWSSLIGAPDLALFPGHFRARSVSFRAGLELPIMHLGLWVMSWLPRLGLVRSLAPAARPLRRMADLLEGLGSDRGGMFTRVVGRDASGKARDRRWTLVAAAGDGPHIPAVPGDVMVARLAAGQVPAGARACIAEFPLSEAETALARLTTTTTREETHMMPMFEAALGDDFARLPKGVRDLHDILHVRRWRGRARIDRGTGLLSRLTCVLFRFPPATEDVAVEVTMIRTDAGETWVRDFGGRKFRSRLAWKNGEVTERFGPMSFTLGLAVEGEALVYPVHRGRCLGLPIPAFALPKSDAFERAEGDRATFDVHLSTGPTGLLVHYRGWLLAADDPPDDAAD</sequence>
<evidence type="ECO:0000313" key="3">
    <source>
        <dbReference type="EMBL" id="SFJ30493.1"/>
    </source>
</evidence>
<organism evidence="3 4">
    <name type="scientific">Jannaschia pohangensis</name>
    <dbReference type="NCBI Taxonomy" id="390807"/>
    <lineage>
        <taxon>Bacteria</taxon>
        <taxon>Pseudomonadati</taxon>
        <taxon>Pseudomonadota</taxon>
        <taxon>Alphaproteobacteria</taxon>
        <taxon>Rhodobacterales</taxon>
        <taxon>Roseobacteraceae</taxon>
        <taxon>Jannaschia</taxon>
    </lineage>
</organism>